<dbReference type="PANTHER" id="PTHR11133:SF23">
    <property type="entry name" value="SACCHAROPINE DEHYDROGENASE [NAD(+), L-LYSINE-FORMING]"/>
    <property type="match status" value="1"/>
</dbReference>
<feature type="region of interest" description="Disordered" evidence="5">
    <location>
        <begin position="1237"/>
        <end position="1257"/>
    </location>
</feature>
<dbReference type="OrthoDB" id="10059875at2759"/>
<dbReference type="Gene3D" id="3.30.360.10">
    <property type="entry name" value="Dihydrodipicolinate Reductase, domain 2"/>
    <property type="match status" value="1"/>
</dbReference>
<reference evidence="7" key="1">
    <citation type="submission" date="2020-11" db="EMBL/GenBank/DDBJ databases">
        <authorList>
            <consortium name="DOE Joint Genome Institute"/>
            <person name="Ahrendt S."/>
            <person name="Riley R."/>
            <person name="Andreopoulos W."/>
            <person name="Labutti K."/>
            <person name="Pangilinan J."/>
            <person name="Ruiz-Duenas F.J."/>
            <person name="Barrasa J.M."/>
            <person name="Sanchez-Garcia M."/>
            <person name="Camarero S."/>
            <person name="Miyauchi S."/>
            <person name="Serrano A."/>
            <person name="Linde D."/>
            <person name="Babiker R."/>
            <person name="Drula E."/>
            <person name="Ayuso-Fernandez I."/>
            <person name="Pacheco R."/>
            <person name="Padilla G."/>
            <person name="Ferreira P."/>
            <person name="Barriuso J."/>
            <person name="Kellner H."/>
            <person name="Castanera R."/>
            <person name="Alfaro M."/>
            <person name="Ramirez L."/>
            <person name="Pisabarro A.G."/>
            <person name="Kuo A."/>
            <person name="Tritt A."/>
            <person name="Lipzen A."/>
            <person name="He G."/>
            <person name="Yan M."/>
            <person name="Ng V."/>
            <person name="Cullen D."/>
            <person name="Martin F."/>
            <person name="Rosso M.-N."/>
            <person name="Henrissat B."/>
            <person name="Hibbett D."/>
            <person name="Martinez A.T."/>
            <person name="Grigoriev I.V."/>
        </authorList>
    </citation>
    <scope>NUCLEOTIDE SEQUENCE</scope>
    <source>
        <strain evidence="7">AH 40177</strain>
    </source>
</reference>
<dbReference type="GO" id="GO:0005737">
    <property type="term" value="C:cytoplasm"/>
    <property type="evidence" value="ECO:0007669"/>
    <property type="project" value="TreeGrafter"/>
</dbReference>
<feature type="coiled-coil region" evidence="4">
    <location>
        <begin position="520"/>
        <end position="547"/>
    </location>
</feature>
<keyword evidence="2" id="KW-0457">Lysine biosynthesis</keyword>
<dbReference type="Gene3D" id="3.40.50.720">
    <property type="entry name" value="NAD(P)-binding Rossmann-like Domain"/>
    <property type="match status" value="3"/>
</dbReference>
<feature type="compositionally biased region" description="Low complexity" evidence="5">
    <location>
        <begin position="597"/>
        <end position="612"/>
    </location>
</feature>
<feature type="compositionally biased region" description="Basic and acidic residues" evidence="5">
    <location>
        <begin position="585"/>
        <end position="596"/>
    </location>
</feature>
<keyword evidence="3" id="KW-0694">RNA-binding</keyword>
<feature type="region of interest" description="Disordered" evidence="5">
    <location>
        <begin position="576"/>
        <end position="612"/>
    </location>
</feature>
<dbReference type="SMART" id="SM00360">
    <property type="entry name" value="RRM"/>
    <property type="match status" value="1"/>
</dbReference>
<comment type="caution">
    <text evidence="7">The sequence shown here is derived from an EMBL/GenBank/DDBJ whole genome shotgun (WGS) entry which is preliminary data.</text>
</comment>
<proteinExistence type="predicted"/>
<dbReference type="InterPro" id="IPR007886">
    <property type="entry name" value="AlaDH/PNT_N"/>
</dbReference>
<dbReference type="SUPFAM" id="SSF52283">
    <property type="entry name" value="Formate/glycerate dehydrogenase catalytic domain-like"/>
    <property type="match status" value="1"/>
</dbReference>
<dbReference type="InterPro" id="IPR012677">
    <property type="entry name" value="Nucleotide-bd_a/b_plait_sf"/>
</dbReference>
<dbReference type="Pfam" id="PF16653">
    <property type="entry name" value="Sacchrp_dh_C"/>
    <property type="match status" value="1"/>
</dbReference>
<dbReference type="Pfam" id="PF03435">
    <property type="entry name" value="Sacchrp_dh_NADP"/>
    <property type="match status" value="1"/>
</dbReference>
<organism evidence="7 8">
    <name type="scientific">Rhodocollybia butyracea</name>
    <dbReference type="NCBI Taxonomy" id="206335"/>
    <lineage>
        <taxon>Eukaryota</taxon>
        <taxon>Fungi</taxon>
        <taxon>Dikarya</taxon>
        <taxon>Basidiomycota</taxon>
        <taxon>Agaricomycotina</taxon>
        <taxon>Agaricomycetes</taxon>
        <taxon>Agaricomycetidae</taxon>
        <taxon>Agaricales</taxon>
        <taxon>Marasmiineae</taxon>
        <taxon>Omphalotaceae</taxon>
        <taxon>Rhodocollybia</taxon>
    </lineage>
</organism>
<accession>A0A9P5U5L1</accession>
<evidence type="ECO:0000256" key="3">
    <source>
        <dbReference type="PROSITE-ProRule" id="PRU00176"/>
    </source>
</evidence>
<dbReference type="SUPFAM" id="SSF54928">
    <property type="entry name" value="RNA-binding domain, RBD"/>
    <property type="match status" value="1"/>
</dbReference>
<dbReference type="Proteomes" id="UP000772434">
    <property type="component" value="Unassembled WGS sequence"/>
</dbReference>
<name>A0A9P5U5L1_9AGAR</name>
<dbReference type="Gene3D" id="3.30.70.330">
    <property type="match status" value="1"/>
</dbReference>
<gene>
    <name evidence="7" type="ORF">BDP27DRAFT_1327969</name>
</gene>
<dbReference type="CDD" id="cd00590">
    <property type="entry name" value="RRM_SF"/>
    <property type="match status" value="1"/>
</dbReference>
<dbReference type="InterPro" id="IPR005097">
    <property type="entry name" value="Sacchrp_dh_NADP-bd"/>
</dbReference>
<feature type="domain" description="RRM" evidence="6">
    <location>
        <begin position="651"/>
        <end position="730"/>
    </location>
</feature>
<dbReference type="SMART" id="SM01003">
    <property type="entry name" value="AlaDh_PNT_N"/>
    <property type="match status" value="1"/>
</dbReference>
<dbReference type="InterPro" id="IPR032095">
    <property type="entry name" value="Sacchrp_dh-like_C"/>
</dbReference>
<evidence type="ECO:0000313" key="7">
    <source>
        <dbReference type="EMBL" id="KAF9067905.1"/>
    </source>
</evidence>
<dbReference type="PANTHER" id="PTHR11133">
    <property type="entry name" value="SACCHAROPINE DEHYDROGENASE"/>
    <property type="match status" value="1"/>
</dbReference>
<keyword evidence="8" id="KW-1185">Reference proteome</keyword>
<evidence type="ECO:0000256" key="4">
    <source>
        <dbReference type="SAM" id="Coils"/>
    </source>
</evidence>
<feature type="compositionally biased region" description="Polar residues" evidence="5">
    <location>
        <begin position="744"/>
        <end position="753"/>
    </location>
</feature>
<keyword evidence="1" id="KW-0560">Oxidoreductase</keyword>
<sequence length="1438" mass="156109">MSWTSLIRRNWGFRSIPRVRLVHTETENIRTRPLVIGIRREDPSRIWERRVPLTPEDVRDIIKSFRNEQRGIDLEIHIQPCSRRIFTNEQYSAVGAKVTDDLSDAHVVIGIKEPRVQDVLVDAVGVPGTLSSSSGSIAKCPRTYMMFSHTAKGQEYNMPLLNLFLSSGSGSNSSYPTLLDYELLTSSSNPGKRTLAFGFHAGLAGTLLSFHTLGIYQLTTLGVATPFLYTPLPQSMGSVEELRAAFRDVGNMIRDSGGTGEGLGPCVIGVTGTGNVANGCLSMLSELPIENVLVSELEDLVVRRKLRGEDVSLDKVYVVHVKPEDHFVKRALISESSSPITNSDASLSQIAPSTTYSRSDYYSHPSSYTSIFSTFIAPYLTLLLNGTGWAPGFPRLIGKEALGDCVKRIKDIEREIGRREGRFGVVGDISCDPYGGLEFLTHSTTLDNPYYKIDAPVPSSSLNSESDSSYPIYIQAVDILPASLPLDASIHFSKGLKRYLEGVLRRYVGLAAVKTNDAEAESDVNNIVKEEEEIKETEEALSRATIASSGKLAGRFGDMKGDGSLGQKVQAWRDRVSSSRVQSDGSDHEAGAEARGRGSSVSSSNDSEAATSVETALHSLTGAQRVVHKLNLQKDLDDEIGSDDIEGVRTHSLFVKNLDRKIGDNEFMKAFAKFGQVLSARTFHNPDGRNYGYVRYQNVDQASDAIAHMNGVVLGSGPEARPIWVEAHVPKSLRRPNASEDSESNTIWHVNQRTSEDEEDGEIHNDNPLSKSSAFSEPEPGSPAVVDSGPTKRKSILLLGSGMVAGPAVRYITERIFEAGNLRLIIASKEQAELDALEAGLESLWPRNFRGGTAQDILSFLRQIRSTRSKFVKIDVGDAVMKMKMSEAGTEDSEGEGLKKLVRSVDVVVSLLPASLHVPIAELCIQEGKHLVTASYISPEMKALNERALAAEVLLLNEIGLDPGIDHVSAISMLERLKSEKKDVKSFISFCGGLPAPELVGPISKRERKNLNGKKGVKTSGAGHTYGSAGPLSYKFSWSPRGVLTAALNGARFRLREKEVVVPGPGIAATTGTVEASGGDMGGALLKSAFPSVDLASASEHDGELAAITGMLEGLPNRDSLPYEHVYGLSKDGDEGVRSVLRGTLRYKGFSSLMSSFHAMGMLETEATITIDSGSDRDLERAWYTVFEKARRLRQQRYPLPELPEMPDLSTPTTTDAPQDLVYVEAVKWLLNTETGTPIASSESNDSNTRENPNSKWIGLPPLPASPTTPLDLFTQLLAHKLRYAPEERDMVVLVHEVITSSAESLSEAEREEEIHTSSLVIYGSQSPNGDYESAMARSVGIPVAIAALAVIDGAVSPLRSDKEKKVTIRGVHGPGHESIRERVLQGMKDAGIGMREGVRRVKRVDSNANGQKGYACASTGVNVASLESSLVVRYTGA</sequence>
<dbReference type="SUPFAM" id="SSF51735">
    <property type="entry name" value="NAD(P)-binding Rossmann-fold domains"/>
    <property type="match status" value="1"/>
</dbReference>
<keyword evidence="2" id="KW-0028">Amino-acid biosynthesis</keyword>
<dbReference type="SUPFAM" id="SSF55347">
    <property type="entry name" value="Glyceraldehyde-3-phosphate dehydrogenase-like, C-terminal domain"/>
    <property type="match status" value="2"/>
</dbReference>
<evidence type="ECO:0000256" key="2">
    <source>
        <dbReference type="ARBA" id="ARBA00023154"/>
    </source>
</evidence>
<dbReference type="InterPro" id="IPR000504">
    <property type="entry name" value="RRM_dom"/>
</dbReference>
<dbReference type="GO" id="GO:0019878">
    <property type="term" value="P:lysine biosynthetic process via aminoadipic acid"/>
    <property type="evidence" value="ECO:0007669"/>
    <property type="project" value="TreeGrafter"/>
</dbReference>
<protein>
    <submittedName>
        <fullName evidence="7">Saccharopine dehydrogenase-domain-containing protein</fullName>
    </submittedName>
</protein>
<dbReference type="EMBL" id="JADNRY010000066">
    <property type="protein sequence ID" value="KAF9067905.1"/>
    <property type="molecule type" value="Genomic_DNA"/>
</dbReference>
<dbReference type="Pfam" id="PF00076">
    <property type="entry name" value="RRM_1"/>
    <property type="match status" value="1"/>
</dbReference>
<feature type="compositionally biased region" description="Polar residues" evidence="5">
    <location>
        <begin position="1237"/>
        <end position="1255"/>
    </location>
</feature>
<evidence type="ECO:0000256" key="5">
    <source>
        <dbReference type="SAM" id="MobiDB-lite"/>
    </source>
</evidence>
<evidence type="ECO:0000259" key="6">
    <source>
        <dbReference type="PROSITE" id="PS50102"/>
    </source>
</evidence>
<dbReference type="Pfam" id="PF05222">
    <property type="entry name" value="AlaDh_PNT_N"/>
    <property type="match status" value="1"/>
</dbReference>
<dbReference type="GO" id="GO:0004753">
    <property type="term" value="F:saccharopine dehydrogenase activity"/>
    <property type="evidence" value="ECO:0007669"/>
    <property type="project" value="TreeGrafter"/>
</dbReference>
<dbReference type="PROSITE" id="PS50102">
    <property type="entry name" value="RRM"/>
    <property type="match status" value="1"/>
</dbReference>
<evidence type="ECO:0000256" key="1">
    <source>
        <dbReference type="ARBA" id="ARBA00023002"/>
    </source>
</evidence>
<feature type="region of interest" description="Disordered" evidence="5">
    <location>
        <begin position="733"/>
        <end position="789"/>
    </location>
</feature>
<dbReference type="InterPro" id="IPR036291">
    <property type="entry name" value="NAD(P)-bd_dom_sf"/>
</dbReference>
<dbReference type="InterPro" id="IPR051168">
    <property type="entry name" value="AASS"/>
</dbReference>
<dbReference type="GO" id="GO:0003723">
    <property type="term" value="F:RNA binding"/>
    <property type="evidence" value="ECO:0007669"/>
    <property type="project" value="UniProtKB-UniRule"/>
</dbReference>
<dbReference type="InterPro" id="IPR035979">
    <property type="entry name" value="RBD_domain_sf"/>
</dbReference>
<keyword evidence="4" id="KW-0175">Coiled coil</keyword>
<evidence type="ECO:0000313" key="8">
    <source>
        <dbReference type="Proteomes" id="UP000772434"/>
    </source>
</evidence>